<keyword evidence="2" id="KW-1015">Disulfide bond</keyword>
<dbReference type="Gene3D" id="2.90.10.10">
    <property type="entry name" value="Bulb-type lectin domain"/>
    <property type="match status" value="1"/>
</dbReference>
<evidence type="ECO:0000313" key="5">
    <source>
        <dbReference type="EMBL" id="KAF2284369.1"/>
    </source>
</evidence>
<organism evidence="5 6">
    <name type="scientific">Hevea brasiliensis</name>
    <name type="common">Para rubber tree</name>
    <name type="synonym">Siphonia brasiliensis</name>
    <dbReference type="NCBI Taxonomy" id="3981"/>
    <lineage>
        <taxon>Eukaryota</taxon>
        <taxon>Viridiplantae</taxon>
        <taxon>Streptophyta</taxon>
        <taxon>Embryophyta</taxon>
        <taxon>Tracheophyta</taxon>
        <taxon>Spermatophyta</taxon>
        <taxon>Magnoliopsida</taxon>
        <taxon>eudicotyledons</taxon>
        <taxon>Gunneridae</taxon>
        <taxon>Pentapetalae</taxon>
        <taxon>rosids</taxon>
        <taxon>fabids</taxon>
        <taxon>Malpighiales</taxon>
        <taxon>Euphorbiaceae</taxon>
        <taxon>Crotonoideae</taxon>
        <taxon>Micrandreae</taxon>
        <taxon>Hevea</taxon>
    </lineage>
</organism>
<evidence type="ECO:0000256" key="3">
    <source>
        <dbReference type="ARBA" id="ARBA00023180"/>
    </source>
</evidence>
<dbReference type="PANTHER" id="PTHR11439:SF515">
    <property type="entry name" value="GAG-POL POLYPROTEIN"/>
    <property type="match status" value="1"/>
</dbReference>
<evidence type="ECO:0000313" key="6">
    <source>
        <dbReference type="Proteomes" id="UP000467840"/>
    </source>
</evidence>
<proteinExistence type="predicted"/>
<reference evidence="5 6" key="1">
    <citation type="journal article" date="2020" name="Mol. Plant">
        <title>The Chromosome-Based Rubber Tree Genome Provides New Insights into Spurge Genome Evolution and Rubber Biosynthesis.</title>
        <authorList>
            <person name="Liu J."/>
            <person name="Shi C."/>
            <person name="Shi C.C."/>
            <person name="Li W."/>
            <person name="Zhang Q.J."/>
            <person name="Zhang Y."/>
            <person name="Li K."/>
            <person name="Lu H.F."/>
            <person name="Shi C."/>
            <person name="Zhu S.T."/>
            <person name="Xiao Z.Y."/>
            <person name="Nan H."/>
            <person name="Yue Y."/>
            <person name="Zhu X.G."/>
            <person name="Wu Y."/>
            <person name="Hong X.N."/>
            <person name="Fan G.Y."/>
            <person name="Tong Y."/>
            <person name="Zhang D."/>
            <person name="Mao C.L."/>
            <person name="Liu Y.L."/>
            <person name="Hao S.J."/>
            <person name="Liu W.Q."/>
            <person name="Lv M.Q."/>
            <person name="Zhang H.B."/>
            <person name="Liu Y."/>
            <person name="Hu-Tang G.R."/>
            <person name="Wang J.P."/>
            <person name="Wang J.H."/>
            <person name="Sun Y.H."/>
            <person name="Ni S.B."/>
            <person name="Chen W.B."/>
            <person name="Zhang X.C."/>
            <person name="Jiao Y.N."/>
            <person name="Eichler E.E."/>
            <person name="Li G.H."/>
            <person name="Liu X."/>
            <person name="Gao L.Z."/>
        </authorList>
    </citation>
    <scope>NUCLEOTIDE SEQUENCE [LARGE SCALE GENOMIC DNA]</scope>
    <source>
        <strain evidence="6">cv. GT1</strain>
        <tissue evidence="5">Leaf</tissue>
    </source>
</reference>
<dbReference type="PROSITE" id="PS50927">
    <property type="entry name" value="BULB_LECTIN"/>
    <property type="match status" value="1"/>
</dbReference>
<evidence type="ECO:0000256" key="2">
    <source>
        <dbReference type="ARBA" id="ARBA00023157"/>
    </source>
</evidence>
<evidence type="ECO:0000259" key="4">
    <source>
        <dbReference type="PROSITE" id="PS50927"/>
    </source>
</evidence>
<dbReference type="EMBL" id="JAAGAX010000018">
    <property type="protein sequence ID" value="KAF2284369.1"/>
    <property type="molecule type" value="Genomic_DNA"/>
</dbReference>
<keyword evidence="6" id="KW-1185">Reference proteome</keyword>
<dbReference type="SUPFAM" id="SSF56672">
    <property type="entry name" value="DNA/RNA polymerases"/>
    <property type="match status" value="1"/>
</dbReference>
<keyword evidence="1" id="KW-0732">Signal</keyword>
<gene>
    <name evidence="5" type="ORF">GH714_021155</name>
</gene>
<dbReference type="SUPFAM" id="SSF51110">
    <property type="entry name" value="alpha-D-mannose-specific plant lectins"/>
    <property type="match status" value="1"/>
</dbReference>
<keyword evidence="3" id="KW-0325">Glycoprotein</keyword>
<dbReference type="InterPro" id="IPR043502">
    <property type="entry name" value="DNA/RNA_pol_sf"/>
</dbReference>
<dbReference type="InterPro" id="IPR001480">
    <property type="entry name" value="Bulb-type_lectin_dom"/>
</dbReference>
<protein>
    <recommendedName>
        <fullName evidence="4">Bulb-type lectin domain-containing protein</fullName>
    </recommendedName>
</protein>
<sequence>MEQEIASIQKNGTWVLTDLPKGHKPIGLKWVYRLKKDPDGKIVKHKARLVAKGYVQRQVIDYNEVFAPVARPETIRVLLAIAAQKDWEPIGYEDKKNPYKVLKLHKALYGLRQAPRAWNSKLDGYLKALDFEQCPHEHALYKRKVEEKIMVVGVYVDDLILTGENRNVINKFKLEMQQKFDMTDLGLLSFYLGIEVKQTATSISVCQTGYAKKILEKMGVGECNPCKLPMEPRTKLSKVVEGETLVDTTLYRSIIGSLRYLVNTRPDITFSVGVLSRFMEKPTTTHMATVKQVLRYIKAFQIPKIYLGSSLFPISHSTPWLSPSGRFAFGFYQQGTGFGFAVGIWLVGKQNTTVVWTSNRNDPPVSANSTIVLTEDGKLLLRIGQVGEKLIANNTEAASFASLHNSGNLVL</sequence>
<comment type="caution">
    <text evidence="5">The sequence shown here is derived from an EMBL/GenBank/DDBJ whole genome shotgun (WGS) entry which is preliminary data.</text>
</comment>
<dbReference type="InterPro" id="IPR036426">
    <property type="entry name" value="Bulb-type_lectin_dom_sf"/>
</dbReference>
<name>A0A6A6KA87_HEVBR</name>
<dbReference type="PANTHER" id="PTHR11439">
    <property type="entry name" value="GAG-POL-RELATED RETROTRANSPOSON"/>
    <property type="match status" value="1"/>
</dbReference>
<dbReference type="Proteomes" id="UP000467840">
    <property type="component" value="Chromosome 12"/>
</dbReference>
<dbReference type="AlphaFoldDB" id="A0A6A6KA87"/>
<dbReference type="Pfam" id="PF07727">
    <property type="entry name" value="RVT_2"/>
    <property type="match status" value="2"/>
</dbReference>
<evidence type="ECO:0000256" key="1">
    <source>
        <dbReference type="ARBA" id="ARBA00022729"/>
    </source>
</evidence>
<dbReference type="InterPro" id="IPR013103">
    <property type="entry name" value="RVT_2"/>
</dbReference>
<accession>A0A6A6KA87</accession>
<feature type="domain" description="Bulb-type lectin" evidence="4">
    <location>
        <begin position="305"/>
        <end position="411"/>
    </location>
</feature>